<accession>A0A259TZ74</accession>
<dbReference type="Proteomes" id="UP000216446">
    <property type="component" value="Unassembled WGS sequence"/>
</dbReference>
<dbReference type="AlphaFoldDB" id="A0A259TZ74"/>
<dbReference type="EMBL" id="MQWB01000001">
    <property type="protein sequence ID" value="OZC03021.1"/>
    <property type="molecule type" value="Genomic_DNA"/>
</dbReference>
<proteinExistence type="predicted"/>
<sequence length="329" mass="35103">MNALFNGNLWVSGQQGGTLRVAARTDLSNFTNVPCADAPSGVFSVDSDSAYTEEGWPSAVGAPVDAEGKPRAYGDQMAWTTYCQSANGSILNQPFTDLRINAAVFGHDQYSNVVFIRFELRNESASAISDAYVGFWTDPDLETDVARNLVGVDLEERLAYIYAAPDVSDRALTAGSVILETPADAPLAAHRIVTKNSLRETYGENGLGSAAAYDMALRGLDNAGNPMVDPTTNQASPFAFTGNPVLGTGWLDGYLFCAENCEGQAQQGREARQLISAGSFTIGAGETEVFTLAYVVQTGSSFEDSLAQLRALSSTLRGAPDLWRFVSQS</sequence>
<comment type="caution">
    <text evidence="1">The sequence shown here is derived from an EMBL/GenBank/DDBJ whole genome shotgun (WGS) entry which is preliminary data.</text>
</comment>
<protein>
    <submittedName>
        <fullName evidence="1">Uncharacterized protein</fullName>
    </submittedName>
</protein>
<dbReference type="OrthoDB" id="1524636at2"/>
<evidence type="ECO:0000313" key="2">
    <source>
        <dbReference type="Proteomes" id="UP000216446"/>
    </source>
</evidence>
<evidence type="ECO:0000313" key="1">
    <source>
        <dbReference type="EMBL" id="OZC03021.1"/>
    </source>
</evidence>
<gene>
    <name evidence="1" type="ORF">BSZ36_08585</name>
</gene>
<organism evidence="1 2">
    <name type="scientific">Rubricoccus marinus</name>
    <dbReference type="NCBI Taxonomy" id="716817"/>
    <lineage>
        <taxon>Bacteria</taxon>
        <taxon>Pseudomonadati</taxon>
        <taxon>Rhodothermota</taxon>
        <taxon>Rhodothermia</taxon>
        <taxon>Rhodothermales</taxon>
        <taxon>Rubricoccaceae</taxon>
        <taxon>Rubricoccus</taxon>
    </lineage>
</organism>
<dbReference type="InParanoid" id="A0A259TZ74"/>
<keyword evidence="2" id="KW-1185">Reference proteome</keyword>
<name>A0A259TZ74_9BACT</name>
<reference evidence="1 2" key="1">
    <citation type="submission" date="2016-11" db="EMBL/GenBank/DDBJ databases">
        <title>Study of marine rhodopsin-containing bacteria.</title>
        <authorList>
            <person name="Yoshizawa S."/>
            <person name="Kumagai Y."/>
            <person name="Kogure K."/>
        </authorList>
    </citation>
    <scope>NUCLEOTIDE SEQUENCE [LARGE SCALE GENOMIC DNA]</scope>
    <source>
        <strain evidence="1 2">SG-29</strain>
    </source>
</reference>
<dbReference type="RefSeq" id="WP_094547890.1">
    <property type="nucleotide sequence ID" value="NZ_MQWB01000001.1"/>
</dbReference>